<gene>
    <name evidence="2" type="ORF">BAUR9175_03440</name>
</gene>
<dbReference type="RefSeq" id="WP_101584683.1">
    <property type="nucleotide sequence ID" value="NZ_BJME01000015.1"/>
</dbReference>
<feature type="compositionally biased region" description="Low complexity" evidence="1">
    <location>
        <begin position="36"/>
        <end position="83"/>
    </location>
</feature>
<organism evidence="2 3">
    <name type="scientific">Brevibacterium aurantiacum</name>
    <dbReference type="NCBI Taxonomy" id="273384"/>
    <lineage>
        <taxon>Bacteria</taxon>
        <taxon>Bacillati</taxon>
        <taxon>Actinomycetota</taxon>
        <taxon>Actinomycetes</taxon>
        <taxon>Micrococcales</taxon>
        <taxon>Brevibacteriaceae</taxon>
        <taxon>Brevibacterium</taxon>
    </lineage>
</organism>
<evidence type="ECO:0000313" key="2">
    <source>
        <dbReference type="EMBL" id="SMX98464.1"/>
    </source>
</evidence>
<dbReference type="Proteomes" id="UP000234525">
    <property type="component" value="Unassembled WGS sequence"/>
</dbReference>
<proteinExistence type="predicted"/>
<accession>A0A2H1KFY0</accession>
<dbReference type="InterPro" id="IPR008634">
    <property type="entry name" value="Gas-vesicle_GvpO"/>
</dbReference>
<comment type="caution">
    <text evidence="2">The sequence shown here is derived from an EMBL/GenBank/DDBJ whole genome shotgun (WGS) entry which is preliminary data.</text>
</comment>
<dbReference type="GO" id="GO:0031412">
    <property type="term" value="P:gas vesicle organization"/>
    <property type="evidence" value="ECO:0007669"/>
    <property type="project" value="InterPro"/>
</dbReference>
<dbReference type="Pfam" id="PF05800">
    <property type="entry name" value="GvpO"/>
    <property type="match status" value="1"/>
</dbReference>
<dbReference type="AlphaFoldDB" id="A0A2H1KFY0"/>
<evidence type="ECO:0000313" key="3">
    <source>
        <dbReference type="Proteomes" id="UP000234525"/>
    </source>
</evidence>
<protein>
    <submittedName>
        <fullName evidence="2">Gas vesicle synthesis protein GvpO</fullName>
    </submittedName>
</protein>
<reference evidence="2" key="1">
    <citation type="submission" date="2017-03" db="EMBL/GenBank/DDBJ databases">
        <authorList>
            <person name="Monnet C."/>
        </authorList>
    </citation>
    <scope>NUCLEOTIDE SEQUENCE [LARGE SCALE GENOMIC DNA]</scope>
    <source>
        <strain evidence="2">ATCC 9175</strain>
    </source>
</reference>
<keyword evidence="3" id="KW-1185">Reference proteome</keyword>
<feature type="region of interest" description="Disordered" evidence="1">
    <location>
        <begin position="1"/>
        <end position="99"/>
    </location>
</feature>
<evidence type="ECO:0000256" key="1">
    <source>
        <dbReference type="SAM" id="MobiDB-lite"/>
    </source>
</evidence>
<sequence>MSEETSMDEKQAAQGGASSEGTPEQDTGEKRRPRRTASSESPRRSTTAASSKSRPVKSKASATTSSASKSSAPKSSAPKSSAPKSEDTTAASEPARVSTVQAVKKAVEQFSALTGRSPESVVGARWVDDHWAVRLEVVESRRVPDTADLLAEYDIQLDGQGELLEYSRQNRYVRGRPSE</sequence>
<dbReference type="EMBL" id="FXZB01000032">
    <property type="protein sequence ID" value="SMX98464.1"/>
    <property type="molecule type" value="Genomic_DNA"/>
</dbReference>
<name>A0A2H1KFY0_BREAU</name>
<feature type="compositionally biased region" description="Polar residues" evidence="1">
    <location>
        <begin position="16"/>
        <end position="25"/>
    </location>
</feature>